<dbReference type="PANTHER" id="PTHR38765">
    <property type="entry name" value="DUF484 DOMAIN-CONTAINING PROTEIN"/>
    <property type="match status" value="1"/>
</dbReference>
<protein>
    <recommendedName>
        <fullName evidence="3">DUF484 family protein</fullName>
    </recommendedName>
</protein>
<keyword evidence="2" id="KW-1185">Reference proteome</keyword>
<dbReference type="InterPro" id="IPR029016">
    <property type="entry name" value="GAF-like_dom_sf"/>
</dbReference>
<dbReference type="RefSeq" id="WP_271187671.1">
    <property type="nucleotide sequence ID" value="NZ_BSFE01000009.1"/>
</dbReference>
<dbReference type="Proteomes" id="UP001143486">
    <property type="component" value="Unassembled WGS sequence"/>
</dbReference>
<dbReference type="Gene3D" id="3.30.450.40">
    <property type="match status" value="1"/>
</dbReference>
<reference evidence="1" key="2">
    <citation type="submission" date="2023-01" db="EMBL/GenBank/DDBJ databases">
        <authorList>
            <person name="Sun Q."/>
            <person name="Evtushenko L."/>
        </authorList>
    </citation>
    <scope>NUCLEOTIDE SEQUENCE</scope>
    <source>
        <strain evidence="1">VKM B-1513</strain>
    </source>
</reference>
<dbReference type="Pfam" id="PF04340">
    <property type="entry name" value="DUF484"/>
    <property type="match status" value="1"/>
</dbReference>
<dbReference type="PANTHER" id="PTHR38765:SF1">
    <property type="entry name" value="DUF484 DOMAIN-CONTAINING PROTEIN"/>
    <property type="match status" value="1"/>
</dbReference>
<evidence type="ECO:0000313" key="1">
    <source>
        <dbReference type="EMBL" id="GLK53319.1"/>
    </source>
</evidence>
<comment type="caution">
    <text evidence="1">The sequence shown here is derived from an EMBL/GenBank/DDBJ whole genome shotgun (WGS) entry which is preliminary data.</text>
</comment>
<name>A0A9W6IQ75_9PROT</name>
<dbReference type="InterPro" id="IPR007435">
    <property type="entry name" value="DUF484"/>
</dbReference>
<gene>
    <name evidence="1" type="ORF">GCM10017621_28270</name>
</gene>
<dbReference type="EMBL" id="BSFE01000009">
    <property type="protein sequence ID" value="GLK53319.1"/>
    <property type="molecule type" value="Genomic_DNA"/>
</dbReference>
<evidence type="ECO:0000313" key="2">
    <source>
        <dbReference type="Proteomes" id="UP001143486"/>
    </source>
</evidence>
<reference evidence="1" key="1">
    <citation type="journal article" date="2014" name="Int. J. Syst. Evol. Microbiol.">
        <title>Complete genome sequence of Corynebacterium casei LMG S-19264T (=DSM 44701T), isolated from a smear-ripened cheese.</title>
        <authorList>
            <consortium name="US DOE Joint Genome Institute (JGI-PGF)"/>
            <person name="Walter F."/>
            <person name="Albersmeier A."/>
            <person name="Kalinowski J."/>
            <person name="Ruckert C."/>
        </authorList>
    </citation>
    <scope>NUCLEOTIDE SEQUENCE</scope>
    <source>
        <strain evidence="1">VKM B-1513</strain>
    </source>
</reference>
<proteinExistence type="predicted"/>
<accession>A0A9W6IQ75</accession>
<dbReference type="AlphaFoldDB" id="A0A9W6IQ75"/>
<evidence type="ECO:0008006" key="3">
    <source>
        <dbReference type="Google" id="ProtNLM"/>
    </source>
</evidence>
<sequence length="229" mass="24534">MTGSADQDDDLRLDAASVRTYLMAHPDIVREDAELMALLARRDAGGDVVDLGSAAREKLLEEVRQLKALNAGIVETARANLATQSQIHMAVLALLEADSLAALDRKISGRLTGALGVDVCRILIEGHAPLRAGESILGASEGFVGDVLGQKVERLGPVDPEIAHALYGQQGARVKSEAVVRLDFHGQDGLMALAARDAHLFEAGQGTELLNFLARAIERMIVQWLHHTP</sequence>
<organism evidence="1 2">
    <name type="scientific">Maricaulis virginensis</name>
    <dbReference type="NCBI Taxonomy" id="144022"/>
    <lineage>
        <taxon>Bacteria</taxon>
        <taxon>Pseudomonadati</taxon>
        <taxon>Pseudomonadota</taxon>
        <taxon>Alphaproteobacteria</taxon>
        <taxon>Maricaulales</taxon>
        <taxon>Maricaulaceae</taxon>
        <taxon>Maricaulis</taxon>
    </lineage>
</organism>